<evidence type="ECO:0000313" key="2">
    <source>
        <dbReference type="EMBL" id="WBY57092.1"/>
    </source>
</evidence>
<gene>
    <name evidence="2" type="ORF">Py17XNL_000900047</name>
</gene>
<feature type="transmembrane region" description="Helical" evidence="1">
    <location>
        <begin position="290"/>
        <end position="308"/>
    </location>
</feature>
<dbReference type="NCBIfam" id="TIGR01590">
    <property type="entry name" value="yir-bir-cir_Pla"/>
    <property type="match status" value="1"/>
</dbReference>
<dbReference type="EMBL" id="CP115533">
    <property type="protein sequence ID" value="WBY57092.1"/>
    <property type="molecule type" value="Genomic_DNA"/>
</dbReference>
<keyword evidence="1" id="KW-1133">Transmembrane helix</keyword>
<protein>
    <submittedName>
        <fullName evidence="2">PIR protein</fullName>
    </submittedName>
</protein>
<dbReference type="AlphaFoldDB" id="A0AAE9WU29"/>
<sequence>MDIINNHEFKNKLCYTYGQNCHNFTNFWKLFPDELKKSKYDFRSYIFNKYCPNNNCVADTDIVNAGCLWLFNIFFGTGGISLYLDTYKNAVLCIMIWLSYKLNQKTGNGIIKLNDFYSNHIENNTQYTDNKLRHEKFKSYKEIIDTIKEYMDIDINEISKFYELLKLLCNMDTAYKSTNSIDFSEHVKKFGEEYEKLLNDDNNTDNSLYNKILHVLYNYYNNFEEYRAFIKKEMIRPPLSTEKTSKKGDVDVSNITKTTELSSETGKQNIPTITLSSNTELSGSSLVSKLIPVLSIFVAIAIFLGISYKYSLFGFRKRSQKQNLREKLKK</sequence>
<keyword evidence="1" id="KW-0812">Transmembrane</keyword>
<accession>A0AAE9WU29</accession>
<organism evidence="2 3">
    <name type="scientific">Plasmodium yoelii yoelii</name>
    <dbReference type="NCBI Taxonomy" id="73239"/>
    <lineage>
        <taxon>Eukaryota</taxon>
        <taxon>Sar</taxon>
        <taxon>Alveolata</taxon>
        <taxon>Apicomplexa</taxon>
        <taxon>Aconoidasida</taxon>
        <taxon>Haemosporida</taxon>
        <taxon>Plasmodiidae</taxon>
        <taxon>Plasmodium</taxon>
        <taxon>Plasmodium (Vinckeia)</taxon>
    </lineage>
</organism>
<dbReference type="Proteomes" id="UP001054126">
    <property type="component" value="Chromosome 9"/>
</dbReference>
<name>A0AAE9WU29_PLAYO</name>
<proteinExistence type="predicted"/>
<dbReference type="Pfam" id="PF06022">
    <property type="entry name" value="Cir_Bir_Yir"/>
    <property type="match status" value="1"/>
</dbReference>
<evidence type="ECO:0000313" key="3">
    <source>
        <dbReference type="Proteomes" id="UP001054126"/>
    </source>
</evidence>
<dbReference type="InterPro" id="IPR006477">
    <property type="entry name" value="Yir_bir_cir"/>
</dbReference>
<reference evidence="2" key="1">
    <citation type="submission" date="2023-01" db="EMBL/GenBank/DDBJ databases">
        <title>Long-Read Genome Assembly and Gene Model Annotations for the Rodent Malaria Parasite Plasmodium yoelii 17XNL.</title>
        <authorList>
            <person name="Mitchell G.J."/>
            <person name="Sebastian A."/>
            <person name="Albert I."/>
            <person name="Lindner S.E."/>
        </authorList>
    </citation>
    <scope>NUCLEOTIDE SEQUENCE</scope>
    <source>
        <strain evidence="2">17XNL clone 1.1</strain>
    </source>
</reference>
<evidence type="ECO:0000256" key="1">
    <source>
        <dbReference type="SAM" id="Phobius"/>
    </source>
</evidence>
<keyword evidence="1" id="KW-0472">Membrane</keyword>